<dbReference type="PANTHER" id="PTHR14969:SF13">
    <property type="entry name" value="AT30094P"/>
    <property type="match status" value="1"/>
</dbReference>
<feature type="domain" description="Phosphatidic acid phosphatase type 2/haloperoxidase" evidence="2">
    <location>
        <begin position="35"/>
        <end position="145"/>
    </location>
</feature>
<evidence type="ECO:0000256" key="1">
    <source>
        <dbReference type="SAM" id="Phobius"/>
    </source>
</evidence>
<dbReference type="InterPro" id="IPR000326">
    <property type="entry name" value="PAP2/HPO"/>
</dbReference>
<dbReference type="GO" id="GO:0042392">
    <property type="term" value="F:sphingosine-1-phosphate phosphatase activity"/>
    <property type="evidence" value="ECO:0007669"/>
    <property type="project" value="TreeGrafter"/>
</dbReference>
<dbReference type="PANTHER" id="PTHR14969">
    <property type="entry name" value="SPHINGOSINE-1-PHOSPHATE PHOSPHOHYDROLASE"/>
    <property type="match status" value="1"/>
</dbReference>
<dbReference type="Gene3D" id="1.20.144.10">
    <property type="entry name" value="Phosphatidic acid phosphatase type 2/haloperoxidase"/>
    <property type="match status" value="1"/>
</dbReference>
<dbReference type="Pfam" id="PF01569">
    <property type="entry name" value="PAP2"/>
    <property type="match status" value="1"/>
</dbReference>
<dbReference type="EMBL" id="MN740182">
    <property type="protein sequence ID" value="QHT92192.1"/>
    <property type="molecule type" value="Genomic_DNA"/>
</dbReference>
<sequence length="148" mass="16712">MKSIVDLLSTSLSVVYIIPILCYGYTLHFQHLFIWIGIILTTCISEFIKYTVIGKRSLRPKGARDCNLFCTDGPCEHEPGMPSSHSAIVVYFACSYIAYLTYAQYPLITIGLVVYAFLVMLSRYLKRCHTIYQIGAGAILGVVLYNFF</sequence>
<keyword evidence="1" id="KW-1133">Transmembrane helix</keyword>
<dbReference type="CDD" id="cd01610">
    <property type="entry name" value="PAP2_like"/>
    <property type="match status" value="1"/>
</dbReference>
<organism evidence="3">
    <name type="scientific">viral metagenome</name>
    <dbReference type="NCBI Taxonomy" id="1070528"/>
    <lineage>
        <taxon>unclassified sequences</taxon>
        <taxon>metagenomes</taxon>
        <taxon>organismal metagenomes</taxon>
    </lineage>
</organism>
<dbReference type="AlphaFoldDB" id="A0A6C0IGW7"/>
<protein>
    <recommendedName>
        <fullName evidence="2">Phosphatidic acid phosphatase type 2/haloperoxidase domain-containing protein</fullName>
    </recommendedName>
</protein>
<feature type="transmembrane region" description="Helical" evidence="1">
    <location>
        <begin position="88"/>
        <end position="118"/>
    </location>
</feature>
<evidence type="ECO:0000259" key="2">
    <source>
        <dbReference type="Pfam" id="PF01569"/>
    </source>
</evidence>
<proteinExistence type="predicted"/>
<dbReference type="InterPro" id="IPR036938">
    <property type="entry name" value="PAP2/HPO_sf"/>
</dbReference>
<keyword evidence="1" id="KW-0812">Transmembrane</keyword>
<dbReference type="SUPFAM" id="SSF48317">
    <property type="entry name" value="Acid phosphatase/Vanadium-dependent haloperoxidase"/>
    <property type="match status" value="1"/>
</dbReference>
<name>A0A6C0IGW7_9ZZZZ</name>
<reference evidence="3" key="1">
    <citation type="journal article" date="2020" name="Nature">
        <title>Giant virus diversity and host interactions through global metagenomics.</title>
        <authorList>
            <person name="Schulz F."/>
            <person name="Roux S."/>
            <person name="Paez-Espino D."/>
            <person name="Jungbluth S."/>
            <person name="Walsh D.A."/>
            <person name="Denef V.J."/>
            <person name="McMahon K.D."/>
            <person name="Konstantinidis K.T."/>
            <person name="Eloe-Fadrosh E.A."/>
            <person name="Kyrpides N.C."/>
            <person name="Woyke T."/>
        </authorList>
    </citation>
    <scope>NUCLEOTIDE SEQUENCE</scope>
    <source>
        <strain evidence="3">GVMAG-M-3300023184-88</strain>
    </source>
</reference>
<evidence type="ECO:0000313" key="3">
    <source>
        <dbReference type="EMBL" id="QHT92192.1"/>
    </source>
</evidence>
<feature type="transmembrane region" description="Helical" evidence="1">
    <location>
        <begin position="32"/>
        <end position="52"/>
    </location>
</feature>
<keyword evidence="1" id="KW-0472">Membrane</keyword>
<feature type="transmembrane region" description="Helical" evidence="1">
    <location>
        <begin position="7"/>
        <end position="26"/>
    </location>
</feature>
<feature type="transmembrane region" description="Helical" evidence="1">
    <location>
        <begin position="130"/>
        <end position="147"/>
    </location>
</feature>
<accession>A0A6C0IGW7</accession>